<keyword evidence="6" id="KW-0508">mRNA splicing</keyword>
<dbReference type="CDD" id="cd13778">
    <property type="entry name" value="Aar2_C"/>
    <property type="match status" value="1"/>
</dbReference>
<organism evidence="11 12">
    <name type="scientific">Galendromus occidentalis</name>
    <name type="common">western predatory mite</name>
    <dbReference type="NCBI Taxonomy" id="34638"/>
    <lineage>
        <taxon>Eukaryota</taxon>
        <taxon>Metazoa</taxon>
        <taxon>Ecdysozoa</taxon>
        <taxon>Arthropoda</taxon>
        <taxon>Chelicerata</taxon>
        <taxon>Arachnida</taxon>
        <taxon>Acari</taxon>
        <taxon>Parasitiformes</taxon>
        <taxon>Mesostigmata</taxon>
        <taxon>Gamasina</taxon>
        <taxon>Phytoseioidea</taxon>
        <taxon>Phytoseiidae</taxon>
        <taxon>Typhlodrominae</taxon>
        <taxon>Galendromus</taxon>
    </lineage>
</organism>
<dbReference type="RefSeq" id="XP_028968173.1">
    <property type="nucleotide sequence ID" value="XM_029112340.1"/>
</dbReference>
<dbReference type="Proteomes" id="UP000694867">
    <property type="component" value="Unplaced"/>
</dbReference>
<sequence>MDSESDDLYDKNPELVQRLSERGATLVILNLPIGSEFGVDMKQWEIGERFRGVKMIPVGVHFIYFSNALNGSVAPRTGFFHNFIERETVVYEWNPRDEMLEEIRDPEQVERFVADRRNLDRHLGPYPYETYRHWLSLTEKLTAAVVQRVQPEDGYIYSVQQLIPQKYPPEKPAAGAEDQGLPDMKEEPKSALRLTPIPIRRHPEGATAAQITQYGMDGSYVLRVMLDSVGTENLLGKIDYRLLRELQFAFIVFLCGQRFEGFECWKKLVRVICSAGAAMAASQLETFYLNFISILHFQLKEVPKDFFLDIVSRENFLTDTLSTFFRNVQDSAPEGGALRRRAERFQSHLTRYFKWDFDQEAEEDLPQIVEVE</sequence>
<evidence type="ECO:0000256" key="6">
    <source>
        <dbReference type="ARBA" id="ARBA00023187"/>
    </source>
</evidence>
<proteinExistence type="inferred from homology"/>
<dbReference type="PANTHER" id="PTHR12689">
    <property type="entry name" value="A1 CISTRON SPLICING FACTOR AAR2-RELATED"/>
    <property type="match status" value="1"/>
</dbReference>
<dbReference type="KEGG" id="goe:100902705"/>
<dbReference type="Gene3D" id="2.60.34.20">
    <property type="match status" value="1"/>
</dbReference>
<comment type="function">
    <text evidence="1">Component of the U5 snRNP complex that is required for spliceosome assembly and for pre-mRNA splicing.</text>
</comment>
<dbReference type="InterPro" id="IPR033647">
    <property type="entry name" value="Aar2_N"/>
</dbReference>
<evidence type="ECO:0000256" key="1">
    <source>
        <dbReference type="ARBA" id="ARBA00003708"/>
    </source>
</evidence>
<dbReference type="InterPro" id="IPR038516">
    <property type="entry name" value="AAR2_N_sf"/>
</dbReference>
<dbReference type="FunFam" id="1.25.40.550:FF:000001">
    <property type="entry name" value="AAR2 splicing factor homolog"/>
    <property type="match status" value="1"/>
</dbReference>
<evidence type="ECO:0000256" key="7">
    <source>
        <dbReference type="ARBA" id="ARBA00030625"/>
    </source>
</evidence>
<dbReference type="Gene3D" id="1.25.40.550">
    <property type="entry name" value="Aar2, C-terminal domain-like"/>
    <property type="match status" value="1"/>
</dbReference>
<dbReference type="GeneID" id="100902705"/>
<comment type="similarity">
    <text evidence="2">Belongs to the AAR2 family.</text>
</comment>
<dbReference type="AlphaFoldDB" id="A0AAJ7SHU5"/>
<evidence type="ECO:0000256" key="8">
    <source>
        <dbReference type="ARBA" id="ARBA00047009"/>
    </source>
</evidence>
<keyword evidence="5" id="KW-0747">Spliceosome</keyword>
<dbReference type="PANTHER" id="PTHR12689:SF4">
    <property type="entry name" value="PROTEIN AAR2 HOMOLOG"/>
    <property type="match status" value="1"/>
</dbReference>
<evidence type="ECO:0000256" key="3">
    <source>
        <dbReference type="ARBA" id="ARBA00016372"/>
    </source>
</evidence>
<dbReference type="Pfam" id="PF05282">
    <property type="entry name" value="AAR2"/>
    <property type="match status" value="1"/>
</dbReference>
<dbReference type="FunFam" id="2.60.34.20:FF:000001">
    <property type="entry name" value="protein AAR2 homolog"/>
    <property type="match status" value="1"/>
</dbReference>
<feature type="domain" description="AAR2 N-terminal" evidence="10">
    <location>
        <begin position="23"/>
        <end position="151"/>
    </location>
</feature>
<protein>
    <recommendedName>
        <fullName evidence="3">Protein AAR2 homolog</fullName>
    </recommendedName>
    <alternativeName>
        <fullName evidence="7">AAR2 splicing factor homolog</fullName>
    </alternativeName>
</protein>
<dbReference type="InterPro" id="IPR038514">
    <property type="entry name" value="AAR2_C_sf"/>
</dbReference>
<keyword evidence="11" id="KW-1185">Reference proteome</keyword>
<gene>
    <name evidence="12" type="primary">LOC100902705</name>
</gene>
<evidence type="ECO:0000256" key="5">
    <source>
        <dbReference type="ARBA" id="ARBA00022728"/>
    </source>
</evidence>
<dbReference type="CDD" id="cd13777">
    <property type="entry name" value="Aar2_N"/>
    <property type="match status" value="1"/>
</dbReference>
<dbReference type="InterPro" id="IPR033648">
    <property type="entry name" value="AAR2_C"/>
</dbReference>
<name>A0AAJ7SHU5_9ACAR</name>
<evidence type="ECO:0000259" key="10">
    <source>
        <dbReference type="Pfam" id="PF20981"/>
    </source>
</evidence>
<dbReference type="Pfam" id="PF20981">
    <property type="entry name" value="AAR2_1st"/>
    <property type="match status" value="1"/>
</dbReference>
<evidence type="ECO:0000256" key="2">
    <source>
        <dbReference type="ARBA" id="ARBA00006281"/>
    </source>
</evidence>
<evidence type="ECO:0000259" key="9">
    <source>
        <dbReference type="Pfam" id="PF05282"/>
    </source>
</evidence>
<feature type="domain" description="AAR2 C-terminal" evidence="9">
    <location>
        <begin position="195"/>
        <end position="358"/>
    </location>
</feature>
<dbReference type="InterPro" id="IPR007946">
    <property type="entry name" value="AAR2"/>
</dbReference>
<evidence type="ECO:0000256" key="4">
    <source>
        <dbReference type="ARBA" id="ARBA00022664"/>
    </source>
</evidence>
<comment type="subunit">
    <text evidence="8">Interacts with PRPF8 (via RNase H homology domain). Component of a U5 snRNP complex that contains PRPF8.</text>
</comment>
<dbReference type="GO" id="GO:0005681">
    <property type="term" value="C:spliceosomal complex"/>
    <property type="evidence" value="ECO:0007669"/>
    <property type="project" value="UniProtKB-KW"/>
</dbReference>
<evidence type="ECO:0000313" key="12">
    <source>
        <dbReference type="RefSeq" id="XP_028968173.1"/>
    </source>
</evidence>
<evidence type="ECO:0000313" key="11">
    <source>
        <dbReference type="Proteomes" id="UP000694867"/>
    </source>
</evidence>
<keyword evidence="4" id="KW-0507">mRNA processing</keyword>
<accession>A0AAJ7SHU5</accession>
<dbReference type="GO" id="GO:0000244">
    <property type="term" value="P:spliceosomal tri-snRNP complex assembly"/>
    <property type="evidence" value="ECO:0007669"/>
    <property type="project" value="TreeGrafter"/>
</dbReference>
<reference evidence="12" key="1">
    <citation type="submission" date="2025-08" db="UniProtKB">
        <authorList>
            <consortium name="RefSeq"/>
        </authorList>
    </citation>
    <scope>IDENTIFICATION</scope>
</reference>